<evidence type="ECO:0000313" key="3">
    <source>
        <dbReference type="Proteomes" id="UP000320582"/>
    </source>
</evidence>
<name>A0A543KCN6_9RHOB</name>
<keyword evidence="1" id="KW-1133">Transmembrane helix</keyword>
<dbReference type="EMBL" id="VFPT01000001">
    <property type="protein sequence ID" value="TQM92853.1"/>
    <property type="molecule type" value="Genomic_DNA"/>
</dbReference>
<feature type="transmembrane region" description="Helical" evidence="1">
    <location>
        <begin position="122"/>
        <end position="139"/>
    </location>
</feature>
<dbReference type="AlphaFoldDB" id="A0A543KCN6"/>
<feature type="transmembrane region" description="Helical" evidence="1">
    <location>
        <begin position="12"/>
        <end position="34"/>
    </location>
</feature>
<protein>
    <submittedName>
        <fullName evidence="2">Uncharacterized protein</fullName>
    </submittedName>
</protein>
<keyword evidence="1" id="KW-0472">Membrane</keyword>
<evidence type="ECO:0000256" key="1">
    <source>
        <dbReference type="SAM" id="Phobius"/>
    </source>
</evidence>
<proteinExistence type="predicted"/>
<dbReference type="Proteomes" id="UP000320582">
    <property type="component" value="Unassembled WGS sequence"/>
</dbReference>
<keyword evidence="3" id="KW-1185">Reference proteome</keyword>
<sequence>MPATTATRRSFFVTVFGVIGTLWFAVHAVEYVYARYATLEASFPLPAPLGLSGVFEAMPAWAGIALTVTIWLGFLGAFLLLLGDKASVLILSFTLLATLVALTWAGIAFFEGIHDVAGLQPLMFLGSQTAMTFGLWLYSRTAKRYQTI</sequence>
<accession>A0A543KCN6</accession>
<evidence type="ECO:0000313" key="2">
    <source>
        <dbReference type="EMBL" id="TQM92853.1"/>
    </source>
</evidence>
<reference evidence="2 3" key="1">
    <citation type="submission" date="2019-06" db="EMBL/GenBank/DDBJ databases">
        <title>Genomic Encyclopedia of Archaeal and Bacterial Type Strains, Phase II (KMG-II): from individual species to whole genera.</title>
        <authorList>
            <person name="Goeker M."/>
        </authorList>
    </citation>
    <scope>NUCLEOTIDE SEQUENCE [LARGE SCALE GENOMIC DNA]</scope>
    <source>
        <strain evidence="2 3">DSM 18423</strain>
    </source>
</reference>
<dbReference type="RefSeq" id="WP_142080503.1">
    <property type="nucleotide sequence ID" value="NZ_VFPT01000001.1"/>
</dbReference>
<comment type="caution">
    <text evidence="2">The sequence shown here is derived from an EMBL/GenBank/DDBJ whole genome shotgun (WGS) entry which is preliminary data.</text>
</comment>
<feature type="transmembrane region" description="Helical" evidence="1">
    <location>
        <begin position="60"/>
        <end position="81"/>
    </location>
</feature>
<gene>
    <name evidence="2" type="ORF">BD293_1474</name>
</gene>
<dbReference type="OrthoDB" id="7871484at2"/>
<organism evidence="2 3">
    <name type="scientific">Roseinatronobacter monicus</name>
    <dbReference type="NCBI Taxonomy" id="393481"/>
    <lineage>
        <taxon>Bacteria</taxon>
        <taxon>Pseudomonadati</taxon>
        <taxon>Pseudomonadota</taxon>
        <taxon>Alphaproteobacteria</taxon>
        <taxon>Rhodobacterales</taxon>
        <taxon>Paracoccaceae</taxon>
        <taxon>Roseinatronobacter</taxon>
    </lineage>
</organism>
<keyword evidence="1" id="KW-0812">Transmembrane</keyword>
<feature type="transmembrane region" description="Helical" evidence="1">
    <location>
        <begin position="88"/>
        <end position="110"/>
    </location>
</feature>